<comment type="caution">
    <text evidence="1">The sequence shown here is derived from an EMBL/GenBank/DDBJ whole genome shotgun (WGS) entry which is preliminary data.</text>
</comment>
<dbReference type="AlphaFoldDB" id="A0AAD9PK18"/>
<keyword evidence="2" id="KW-1185">Reference proteome</keyword>
<evidence type="ECO:0000313" key="2">
    <source>
        <dbReference type="Proteomes" id="UP001214638"/>
    </source>
</evidence>
<sequence length="224" mass="25522">MNLLETKITDSEQRSGQLFIKTSERIDAVEKTIVSVGMQQENAINDKILALETLYQKFGEAFATEKENYKRSEREAMVEVNRKINAIKDSINEMQKSKTEVSGHLKKYLDNELPQLKAKLLNVNDQLGSMETVILEKTCSDLMKLASFLKHENSHIDGMHKSISNEIAKGIEKLQGKIHNVLHRAFLINEYNHTRHRGGGAGGLDSNFKRNIFIKIQVPSLHYK</sequence>
<organism evidence="1 2">
    <name type="scientific">Babesia duncani</name>
    <dbReference type="NCBI Taxonomy" id="323732"/>
    <lineage>
        <taxon>Eukaryota</taxon>
        <taxon>Sar</taxon>
        <taxon>Alveolata</taxon>
        <taxon>Apicomplexa</taxon>
        <taxon>Aconoidasida</taxon>
        <taxon>Piroplasmida</taxon>
        <taxon>Babesiidae</taxon>
        <taxon>Babesia</taxon>
    </lineage>
</organism>
<proteinExistence type="predicted"/>
<gene>
    <name evidence="1" type="ORF">BdWA1_001552</name>
</gene>
<reference evidence="1" key="1">
    <citation type="journal article" date="2023" name="Nat. Microbiol.">
        <title>Babesia duncani multi-omics identifies virulence factors and drug targets.</title>
        <authorList>
            <person name="Singh P."/>
            <person name="Lonardi S."/>
            <person name="Liang Q."/>
            <person name="Vydyam P."/>
            <person name="Khabirova E."/>
            <person name="Fang T."/>
            <person name="Gihaz S."/>
            <person name="Thekkiniath J."/>
            <person name="Munshi M."/>
            <person name="Abel S."/>
            <person name="Ciampossin L."/>
            <person name="Batugedara G."/>
            <person name="Gupta M."/>
            <person name="Lu X.M."/>
            <person name="Lenz T."/>
            <person name="Chakravarty S."/>
            <person name="Cornillot E."/>
            <person name="Hu Y."/>
            <person name="Ma W."/>
            <person name="Gonzalez L.M."/>
            <person name="Sanchez S."/>
            <person name="Estrada K."/>
            <person name="Sanchez-Flores A."/>
            <person name="Montero E."/>
            <person name="Harb O.S."/>
            <person name="Le Roch K.G."/>
            <person name="Mamoun C.B."/>
        </authorList>
    </citation>
    <scope>NUCLEOTIDE SEQUENCE</scope>
    <source>
        <strain evidence="1">WA1</strain>
    </source>
</reference>
<accession>A0AAD9PK18</accession>
<dbReference type="EMBL" id="JALLKP010000002">
    <property type="protein sequence ID" value="KAK2196310.1"/>
    <property type="molecule type" value="Genomic_DNA"/>
</dbReference>
<dbReference type="Proteomes" id="UP001214638">
    <property type="component" value="Unassembled WGS sequence"/>
</dbReference>
<dbReference type="RefSeq" id="XP_067803152.1">
    <property type="nucleotide sequence ID" value="XM_067946588.1"/>
</dbReference>
<dbReference type="GeneID" id="94335850"/>
<dbReference type="KEGG" id="bdw:94335850"/>
<name>A0AAD9PK18_9APIC</name>
<evidence type="ECO:0000313" key="1">
    <source>
        <dbReference type="EMBL" id="KAK2196310.1"/>
    </source>
</evidence>
<protein>
    <submittedName>
        <fullName evidence="1">Uncharacterized protein</fullName>
    </submittedName>
</protein>